<feature type="transmembrane region" description="Helical" evidence="1">
    <location>
        <begin position="129"/>
        <end position="146"/>
    </location>
</feature>
<accession>A0A3B1ABB6</accession>
<dbReference type="PANTHER" id="PTHR22911">
    <property type="entry name" value="ACYL-MALONYL CONDENSING ENZYME-RELATED"/>
    <property type="match status" value="1"/>
</dbReference>
<feature type="transmembrane region" description="Helical" evidence="1">
    <location>
        <begin position="158"/>
        <end position="177"/>
    </location>
</feature>
<keyword evidence="1" id="KW-1133">Transmembrane helix</keyword>
<organism evidence="3">
    <name type="scientific">hydrothermal vent metagenome</name>
    <dbReference type="NCBI Taxonomy" id="652676"/>
    <lineage>
        <taxon>unclassified sequences</taxon>
        <taxon>metagenomes</taxon>
        <taxon>ecological metagenomes</taxon>
    </lineage>
</organism>
<feature type="transmembrane region" description="Helical" evidence="1">
    <location>
        <begin position="76"/>
        <end position="96"/>
    </location>
</feature>
<keyword evidence="1" id="KW-0472">Membrane</keyword>
<dbReference type="InterPro" id="IPR000620">
    <property type="entry name" value="EamA_dom"/>
</dbReference>
<feature type="transmembrane region" description="Helical" evidence="1">
    <location>
        <begin position="218"/>
        <end position="238"/>
    </location>
</feature>
<feature type="transmembrane region" description="Helical" evidence="1">
    <location>
        <begin position="46"/>
        <end position="64"/>
    </location>
</feature>
<proteinExistence type="predicted"/>
<evidence type="ECO:0000313" key="3">
    <source>
        <dbReference type="EMBL" id="VAX03046.1"/>
    </source>
</evidence>
<evidence type="ECO:0000259" key="2">
    <source>
        <dbReference type="Pfam" id="PF00892"/>
    </source>
</evidence>
<dbReference type="EMBL" id="UOFU01000307">
    <property type="protein sequence ID" value="VAX03046.1"/>
    <property type="molecule type" value="Genomic_DNA"/>
</dbReference>
<dbReference type="SUPFAM" id="SSF103481">
    <property type="entry name" value="Multidrug resistance efflux transporter EmrE"/>
    <property type="match status" value="2"/>
</dbReference>
<feature type="transmembrane region" description="Helical" evidence="1">
    <location>
        <begin position="189"/>
        <end position="206"/>
    </location>
</feature>
<feature type="domain" description="EamA" evidence="2">
    <location>
        <begin position="158"/>
        <end position="289"/>
    </location>
</feature>
<gene>
    <name evidence="3" type="ORF">MNBD_GAMMA20-2473</name>
</gene>
<protein>
    <recommendedName>
        <fullName evidence="2">EamA domain-containing protein</fullName>
    </recommendedName>
</protein>
<keyword evidence="1" id="KW-0812">Transmembrane</keyword>
<dbReference type="AlphaFoldDB" id="A0A3B1ABB6"/>
<dbReference type="Pfam" id="PF00892">
    <property type="entry name" value="EamA"/>
    <property type="match status" value="2"/>
</dbReference>
<name>A0A3B1ABB6_9ZZZZ</name>
<feature type="transmembrane region" description="Helical" evidence="1">
    <location>
        <begin position="12"/>
        <end position="34"/>
    </location>
</feature>
<feature type="transmembrane region" description="Helical" evidence="1">
    <location>
        <begin position="102"/>
        <end position="122"/>
    </location>
</feature>
<sequence>MTSGISPPPAPANGLPVAALLFAASFWGCIWYPLRELEAAGLGGLWATWAIFIAATLVGGALAWPRRHELLRHPGLLLLLALAGGWMNTAFVLALLDGNVLRVLLLFYLSPLWSTLLGWWWLGERPSRAGLLTLALATLGATVMLWNPQLGLPWPQGWADWLALSAGLTFSLSNVLLRRLQHLSEPPRVFVGVAGVVVVAGVWLLLSGVDVPQVAPSVWSGAVLLGGVGVILAGLAVVYGVSHMPVHRSAVIMLFELVAGVVSSQLLTDEVVTGLEWLGGGLIVLGAYWSARSGGKTGRNEGAVT</sequence>
<reference evidence="3" key="1">
    <citation type="submission" date="2018-06" db="EMBL/GenBank/DDBJ databases">
        <authorList>
            <person name="Zhirakovskaya E."/>
        </authorList>
    </citation>
    <scope>NUCLEOTIDE SEQUENCE</scope>
</reference>
<dbReference type="GO" id="GO:0016020">
    <property type="term" value="C:membrane"/>
    <property type="evidence" value="ECO:0007669"/>
    <property type="project" value="InterPro"/>
</dbReference>
<dbReference type="InterPro" id="IPR037185">
    <property type="entry name" value="EmrE-like"/>
</dbReference>
<evidence type="ECO:0000256" key="1">
    <source>
        <dbReference type="SAM" id="Phobius"/>
    </source>
</evidence>
<feature type="domain" description="EamA" evidence="2">
    <location>
        <begin position="18"/>
        <end position="145"/>
    </location>
</feature>